<evidence type="ECO:0000313" key="3">
    <source>
        <dbReference type="Proteomes" id="UP000217561"/>
    </source>
</evidence>
<proteinExistence type="predicted"/>
<dbReference type="Proteomes" id="UP000217561">
    <property type="component" value="Unassembled WGS sequence"/>
</dbReference>
<dbReference type="Pfam" id="PF13391">
    <property type="entry name" value="HNH_2"/>
    <property type="match status" value="1"/>
</dbReference>
<keyword evidence="3" id="KW-1185">Reference proteome</keyword>
<protein>
    <recommendedName>
        <fullName evidence="1">HNH nuclease domain-containing protein</fullName>
    </recommendedName>
</protein>
<gene>
    <name evidence="2" type="ORF">CKW00_08445</name>
</gene>
<evidence type="ECO:0000259" key="1">
    <source>
        <dbReference type="Pfam" id="PF13391"/>
    </source>
</evidence>
<dbReference type="InterPro" id="IPR003615">
    <property type="entry name" value="HNH_nuc"/>
</dbReference>
<comment type="caution">
    <text evidence="2">The sequence shown here is derived from an EMBL/GenBank/DDBJ whole genome shotgun (WGS) entry which is preliminary data.</text>
</comment>
<name>A0ABX4HQX4_9BACI</name>
<dbReference type="EMBL" id="NSGH01000011">
    <property type="protein sequence ID" value="PBB05607.1"/>
    <property type="molecule type" value="Genomic_DNA"/>
</dbReference>
<reference evidence="2 3" key="1">
    <citation type="submission" date="2017-08" db="EMBL/GenBank/DDBJ databases">
        <title>Salimicrobium alkalisoli sp. nov., isolated from saline alkaline soil.</title>
        <authorList>
            <person name="Zhang G."/>
            <person name="Xiong Q."/>
        </authorList>
    </citation>
    <scope>NUCLEOTIDE SEQUENCE [LARGE SCALE GENOMIC DNA]</scope>
    <source>
        <strain evidence="2 3">WN024</strain>
    </source>
</reference>
<accession>A0ABX4HQX4</accession>
<feature type="domain" description="HNH nuclease" evidence="1">
    <location>
        <begin position="80"/>
        <end position="133"/>
    </location>
</feature>
<organism evidence="2 3">
    <name type="scientific">Salimicrobium humidisoli</name>
    <dbReference type="NCBI Taxonomy" id="2029857"/>
    <lineage>
        <taxon>Bacteria</taxon>
        <taxon>Bacillati</taxon>
        <taxon>Bacillota</taxon>
        <taxon>Bacilli</taxon>
        <taxon>Bacillales</taxon>
        <taxon>Bacillaceae</taxon>
        <taxon>Salimicrobium</taxon>
    </lineage>
</organism>
<sequence length="189" mass="21542">MFMTHKETANLRIFFTEDHRINESIEEIDNKIDSINNIPLQAAVDTSVTKKIETSDTEIANLFSATSFRDFTMTAYKGKCAVTGRVIKYGQFMNIEAAHIQPKSHGGSFLPSNGLALSRDIHWSFDKGFFTLNEDYTLLVHPSVESDFLKSYEGQKISIPEDKFFMPSHDSIKYHRENVYGLFLTSGRL</sequence>
<evidence type="ECO:0000313" key="2">
    <source>
        <dbReference type="EMBL" id="PBB05607.1"/>
    </source>
</evidence>